<evidence type="ECO:0000313" key="1">
    <source>
        <dbReference type="EMBL" id="OUQ34996.1"/>
    </source>
</evidence>
<gene>
    <name evidence="1" type="ORF">B5E75_04935</name>
</gene>
<reference evidence="1 2" key="1">
    <citation type="journal article" date="2018" name="BMC Genomics">
        <title>Whole genome sequencing and function prediction of 133 gut anaerobes isolated from chicken caecum in pure cultures.</title>
        <authorList>
            <person name="Medvecky M."/>
            <person name="Cejkova D."/>
            <person name="Polansky O."/>
            <person name="Karasova D."/>
            <person name="Kubasova T."/>
            <person name="Cizek A."/>
            <person name="Rychlik I."/>
        </authorList>
    </citation>
    <scope>NUCLEOTIDE SEQUENCE [LARGE SCALE GENOMIC DNA]</scope>
    <source>
        <strain evidence="1 2">An13</strain>
    </source>
</reference>
<evidence type="ECO:0000313" key="2">
    <source>
        <dbReference type="Proteomes" id="UP000195305"/>
    </source>
</evidence>
<dbReference type="Pfam" id="PF18143">
    <property type="entry name" value="HAD_SAK_2"/>
    <property type="match status" value="1"/>
</dbReference>
<dbReference type="EMBL" id="NFLJ01000011">
    <property type="protein sequence ID" value="OUQ34996.1"/>
    <property type="molecule type" value="Genomic_DNA"/>
</dbReference>
<keyword evidence="2" id="KW-1185">Reference proteome</keyword>
<accession>A0A1Y4SYI1</accession>
<proteinExistence type="predicted"/>
<protein>
    <submittedName>
        <fullName evidence="1">Uncharacterized protein</fullName>
    </submittedName>
</protein>
<dbReference type="AlphaFoldDB" id="A0A1Y4SYI1"/>
<comment type="caution">
    <text evidence="1">The sequence shown here is derived from an EMBL/GenBank/DDBJ whole genome shotgun (WGS) entry which is preliminary data.</text>
</comment>
<dbReference type="RefSeq" id="WP_087357679.1">
    <property type="nucleotide sequence ID" value="NZ_NFLJ01000011.1"/>
</dbReference>
<dbReference type="OrthoDB" id="9808443at2"/>
<organism evidence="1 2">
    <name type="scientific">Massilimicrobiota timonensis</name>
    <dbReference type="NCBI Taxonomy" id="1776392"/>
    <lineage>
        <taxon>Bacteria</taxon>
        <taxon>Bacillati</taxon>
        <taxon>Bacillota</taxon>
        <taxon>Erysipelotrichia</taxon>
        <taxon>Erysipelotrichales</taxon>
        <taxon>Erysipelotrichaceae</taxon>
        <taxon>Massilimicrobiota</taxon>
    </lineage>
</organism>
<name>A0A1Y4SYI1_9FIRM</name>
<dbReference type="Proteomes" id="UP000195305">
    <property type="component" value="Unassembled WGS sequence"/>
</dbReference>
<sequence length="336" mass="40886">MHKSRQFINKSIKAYEKDIRIKNHLDKNIIFLDIDGVIQPPSYERRFDHDMEALQYYLANKYSDDIYLTFDKYDLAAAYYDWSYIALGYLKELIEETGSHIVLHSTWGRYNTTKQIIALFKLYDLDNFIIDIINEDNDKKRCIHHYLSQHFIDYFIIIDDDYDLLREFGSYCCLTSQYFQQSDFDYCQFIFQNPFSFSTKEKNHIKTFEMISYPSQECLGQVFYKVHQYEDNKICLFYIHCPDQYREALLCEFFSSMKDCDGLMSEQYHLLKNQRIGYVTCDYEYHHQRCHFYYINQRFHHFNIQKFISQIKETFHSIELYKQDNGINLTRLFSFI</sequence>